<proteinExistence type="predicted"/>
<name>A0A6J5MUW6_9CAUD</name>
<evidence type="ECO:0000313" key="1">
    <source>
        <dbReference type="EMBL" id="CAB4148866.1"/>
    </source>
</evidence>
<organism evidence="1">
    <name type="scientific">uncultured Caudovirales phage</name>
    <dbReference type="NCBI Taxonomy" id="2100421"/>
    <lineage>
        <taxon>Viruses</taxon>
        <taxon>Duplodnaviria</taxon>
        <taxon>Heunggongvirae</taxon>
        <taxon>Uroviricota</taxon>
        <taxon>Caudoviricetes</taxon>
        <taxon>Peduoviridae</taxon>
        <taxon>Maltschvirus</taxon>
        <taxon>Maltschvirus maltsch</taxon>
    </lineage>
</organism>
<reference evidence="1" key="1">
    <citation type="submission" date="2020-04" db="EMBL/GenBank/DDBJ databases">
        <authorList>
            <person name="Chiriac C."/>
            <person name="Salcher M."/>
            <person name="Ghai R."/>
            <person name="Kavagutti S V."/>
        </authorList>
    </citation>
    <scope>NUCLEOTIDE SEQUENCE</scope>
</reference>
<sequence length="79" mass="9204">MNKQIYSTPFGRLVKINFKTLTNFKAALRISDPTARLYVAHPERMRIKDFNNICLHTGLSREEVFSTFTPTKLINEEND</sequence>
<protein>
    <submittedName>
        <fullName evidence="1">Uncharacterized protein</fullName>
    </submittedName>
</protein>
<dbReference type="EMBL" id="LR796501">
    <property type="protein sequence ID" value="CAB4148866.1"/>
    <property type="molecule type" value="Genomic_DNA"/>
</dbReference>
<gene>
    <name evidence="1" type="ORF">UFOVP533_30</name>
</gene>
<accession>A0A6J5MUW6</accession>